<accession>A0A3B0VQT8</accession>
<feature type="transmembrane region" description="Helical" evidence="5">
    <location>
        <begin position="106"/>
        <end position="127"/>
    </location>
</feature>
<dbReference type="PANTHER" id="PTHR37306:SF1">
    <property type="entry name" value="COLICIN V PRODUCTION PROTEIN"/>
    <property type="match status" value="1"/>
</dbReference>
<dbReference type="EMBL" id="UOEY01000123">
    <property type="protein sequence ID" value="VAW41412.1"/>
    <property type="molecule type" value="Genomic_DNA"/>
</dbReference>
<evidence type="ECO:0000256" key="5">
    <source>
        <dbReference type="SAM" id="Phobius"/>
    </source>
</evidence>
<dbReference type="InterPro" id="IPR003825">
    <property type="entry name" value="Colicin-V_CvpA"/>
</dbReference>
<feature type="transmembrane region" description="Helical" evidence="5">
    <location>
        <begin position="67"/>
        <end position="86"/>
    </location>
</feature>
<dbReference type="PANTHER" id="PTHR37306">
    <property type="entry name" value="COLICIN V PRODUCTION PROTEIN"/>
    <property type="match status" value="1"/>
</dbReference>
<evidence type="ECO:0000256" key="3">
    <source>
        <dbReference type="ARBA" id="ARBA00022989"/>
    </source>
</evidence>
<comment type="subcellular location">
    <subcellularLocation>
        <location evidence="1">Membrane</location>
        <topology evidence="1">Multi-pass membrane protein</topology>
    </subcellularLocation>
</comment>
<sequence length="191" mass="21214">MINISDITSFDVIVALIFLVFIIRGVWIGFMRQLAAFLALIGSYWLAGRYSDYLMPYVGRFIENPKVVFFISFAVLFIVGAFLLILAGKALQLVMDISLLGWFDRLLGLGLGAFKAFFVAAILHMALSSGLSSSNNLVRNSLSSKFLARGAEIVQEVIRNPELRRLFIPREPAIKPDKKSAAGPVQEKKQV</sequence>
<feature type="transmembrane region" description="Helical" evidence="5">
    <location>
        <begin position="36"/>
        <end position="55"/>
    </location>
</feature>
<evidence type="ECO:0008006" key="7">
    <source>
        <dbReference type="Google" id="ProtNLM"/>
    </source>
</evidence>
<evidence type="ECO:0000313" key="6">
    <source>
        <dbReference type="EMBL" id="VAW41412.1"/>
    </source>
</evidence>
<keyword evidence="3 5" id="KW-1133">Transmembrane helix</keyword>
<evidence type="ECO:0000256" key="4">
    <source>
        <dbReference type="ARBA" id="ARBA00023136"/>
    </source>
</evidence>
<organism evidence="6">
    <name type="scientific">hydrothermal vent metagenome</name>
    <dbReference type="NCBI Taxonomy" id="652676"/>
    <lineage>
        <taxon>unclassified sequences</taxon>
        <taxon>metagenomes</taxon>
        <taxon>ecological metagenomes</taxon>
    </lineage>
</organism>
<dbReference type="GO" id="GO:0016020">
    <property type="term" value="C:membrane"/>
    <property type="evidence" value="ECO:0007669"/>
    <property type="project" value="UniProtKB-SubCell"/>
</dbReference>
<keyword evidence="2 5" id="KW-0812">Transmembrane</keyword>
<keyword evidence="4 5" id="KW-0472">Membrane</keyword>
<feature type="transmembrane region" description="Helical" evidence="5">
    <location>
        <begin position="12"/>
        <end position="30"/>
    </location>
</feature>
<evidence type="ECO:0000256" key="2">
    <source>
        <dbReference type="ARBA" id="ARBA00022692"/>
    </source>
</evidence>
<dbReference type="Pfam" id="PF02674">
    <property type="entry name" value="Colicin_V"/>
    <property type="match status" value="1"/>
</dbReference>
<gene>
    <name evidence="6" type="ORF">MNBD_DELTA04-261</name>
</gene>
<dbReference type="GO" id="GO:0009403">
    <property type="term" value="P:toxin biosynthetic process"/>
    <property type="evidence" value="ECO:0007669"/>
    <property type="project" value="InterPro"/>
</dbReference>
<name>A0A3B0VQT8_9ZZZZ</name>
<dbReference type="AlphaFoldDB" id="A0A3B0VQT8"/>
<evidence type="ECO:0000256" key="1">
    <source>
        <dbReference type="ARBA" id="ARBA00004141"/>
    </source>
</evidence>
<proteinExistence type="predicted"/>
<protein>
    <recommendedName>
        <fullName evidence="7">Colicin V production protein</fullName>
    </recommendedName>
</protein>
<reference evidence="6" key="1">
    <citation type="submission" date="2018-06" db="EMBL/GenBank/DDBJ databases">
        <authorList>
            <person name="Zhirakovskaya E."/>
        </authorList>
    </citation>
    <scope>NUCLEOTIDE SEQUENCE</scope>
</reference>